<dbReference type="InterPro" id="IPR012336">
    <property type="entry name" value="Thioredoxin-like_fold"/>
</dbReference>
<accession>A0A644ZNU9</accession>
<dbReference type="PANTHER" id="PTHR36450">
    <property type="entry name" value="THIOREDOXIN"/>
    <property type="match status" value="1"/>
</dbReference>
<gene>
    <name evidence="2" type="ORF">SDC9_89072</name>
</gene>
<organism evidence="2">
    <name type="scientific">bioreactor metagenome</name>
    <dbReference type="NCBI Taxonomy" id="1076179"/>
    <lineage>
        <taxon>unclassified sequences</taxon>
        <taxon>metagenomes</taxon>
        <taxon>ecological metagenomes</taxon>
    </lineage>
</organism>
<dbReference type="InterPro" id="IPR036249">
    <property type="entry name" value="Thioredoxin-like_sf"/>
</dbReference>
<comment type="caution">
    <text evidence="2">The sequence shown here is derived from an EMBL/GenBank/DDBJ whole genome shotgun (WGS) entry which is preliminary data.</text>
</comment>
<dbReference type="NCBIfam" id="TIGR00412">
    <property type="entry name" value="redox_disulf_2"/>
    <property type="match status" value="1"/>
</dbReference>
<dbReference type="PIRSF" id="PIRSF037031">
    <property type="entry name" value="Redox_disulphide_2"/>
    <property type="match status" value="1"/>
</dbReference>
<protein>
    <recommendedName>
        <fullName evidence="1">Thioredoxin-like fold domain-containing protein</fullName>
    </recommendedName>
</protein>
<evidence type="ECO:0000259" key="1">
    <source>
        <dbReference type="Pfam" id="PF13192"/>
    </source>
</evidence>
<evidence type="ECO:0000313" key="2">
    <source>
        <dbReference type="EMBL" id="MPM42407.1"/>
    </source>
</evidence>
<dbReference type="AlphaFoldDB" id="A0A644ZNU9"/>
<dbReference type="Gene3D" id="3.40.30.10">
    <property type="entry name" value="Glutaredoxin"/>
    <property type="match status" value="1"/>
</dbReference>
<dbReference type="Pfam" id="PF13192">
    <property type="entry name" value="Thioredoxin_3"/>
    <property type="match status" value="1"/>
</dbReference>
<name>A0A644ZNU9_9ZZZZ</name>
<dbReference type="InterPro" id="IPR005243">
    <property type="entry name" value="THIRX-like_proc"/>
</dbReference>
<proteinExistence type="predicted"/>
<reference evidence="2" key="1">
    <citation type="submission" date="2019-08" db="EMBL/GenBank/DDBJ databases">
        <authorList>
            <person name="Kucharzyk K."/>
            <person name="Murdoch R.W."/>
            <person name="Higgins S."/>
            <person name="Loffler F."/>
        </authorList>
    </citation>
    <scope>NUCLEOTIDE SEQUENCE</scope>
</reference>
<sequence>MRIEVLGTGCAKCKKTKELAEKAVKETGVDAEIVKVEDFDKILEYGVMITPALVIDGDVKVAGKVPSLEDIKKWITK</sequence>
<feature type="domain" description="Thioredoxin-like fold" evidence="1">
    <location>
        <begin position="1"/>
        <end position="76"/>
    </location>
</feature>
<dbReference type="EMBL" id="VSSQ01009720">
    <property type="protein sequence ID" value="MPM42407.1"/>
    <property type="molecule type" value="Genomic_DNA"/>
</dbReference>
<dbReference type="SUPFAM" id="SSF52833">
    <property type="entry name" value="Thioredoxin-like"/>
    <property type="match status" value="1"/>
</dbReference>
<dbReference type="PANTHER" id="PTHR36450:SF1">
    <property type="entry name" value="THIOREDOXIN"/>
    <property type="match status" value="1"/>
</dbReference>